<feature type="transmembrane region" description="Helical" evidence="9">
    <location>
        <begin position="231"/>
        <end position="253"/>
    </location>
</feature>
<feature type="domain" description="G-protein coupled receptors family 1 profile" evidence="10">
    <location>
        <begin position="34"/>
        <end position="280"/>
    </location>
</feature>
<dbReference type="SUPFAM" id="SSF81321">
    <property type="entry name" value="Family A G protein-coupled receptor-like"/>
    <property type="match status" value="1"/>
</dbReference>
<feature type="transmembrane region" description="Helical" evidence="9">
    <location>
        <begin position="133"/>
        <end position="151"/>
    </location>
</feature>
<dbReference type="Pfam" id="PF13853">
    <property type="entry name" value="7tm_4"/>
    <property type="match status" value="1"/>
</dbReference>
<comment type="subcellular location">
    <subcellularLocation>
        <location evidence="1">Cell membrane</location>
        <topology evidence="1">Multi-pass membrane protein</topology>
    </subcellularLocation>
</comment>
<keyword evidence="6 9" id="KW-1133">Transmembrane helix</keyword>
<dbReference type="EMBL" id="CATNWA010021339">
    <property type="protein sequence ID" value="CAI9622306.1"/>
    <property type="molecule type" value="Genomic_DNA"/>
</dbReference>
<dbReference type="InterPro" id="IPR017452">
    <property type="entry name" value="GPCR_Rhodpsn_7TM"/>
</dbReference>
<evidence type="ECO:0000256" key="5">
    <source>
        <dbReference type="ARBA" id="ARBA00022725"/>
    </source>
</evidence>
<dbReference type="PRINTS" id="PR00245">
    <property type="entry name" value="OLFACTORYR"/>
</dbReference>
<evidence type="ECO:0000256" key="9">
    <source>
        <dbReference type="SAM" id="Phobius"/>
    </source>
</evidence>
<evidence type="ECO:0000256" key="7">
    <source>
        <dbReference type="ARBA" id="ARBA00023136"/>
    </source>
</evidence>
<dbReference type="Gene3D" id="1.20.1070.10">
    <property type="entry name" value="Rhodopsin 7-helix transmembrane proteins"/>
    <property type="match status" value="1"/>
</dbReference>
<keyword evidence="8" id="KW-0807">Transducer</keyword>
<dbReference type="PANTHER" id="PTHR26453">
    <property type="entry name" value="OLFACTORY RECEPTOR"/>
    <property type="match status" value="1"/>
</dbReference>
<proteinExistence type="predicted"/>
<evidence type="ECO:0000256" key="3">
    <source>
        <dbReference type="ARBA" id="ARBA00022606"/>
    </source>
</evidence>
<evidence type="ECO:0000259" key="10">
    <source>
        <dbReference type="PROSITE" id="PS50262"/>
    </source>
</evidence>
<dbReference type="SMART" id="SM01381">
    <property type="entry name" value="7TM_GPCR_Srsx"/>
    <property type="match status" value="1"/>
</dbReference>
<keyword evidence="12" id="KW-1185">Reference proteome</keyword>
<dbReference type="InterPro" id="IPR000725">
    <property type="entry name" value="Olfact_rcpt"/>
</dbReference>
<feature type="transmembrane region" description="Helical" evidence="9">
    <location>
        <begin position="18"/>
        <end position="41"/>
    </location>
</feature>
<feature type="transmembrane region" description="Helical" evidence="9">
    <location>
        <begin position="193"/>
        <end position="219"/>
    </location>
</feature>
<organism evidence="11 12">
    <name type="scientific">Staurois parvus</name>
    <dbReference type="NCBI Taxonomy" id="386267"/>
    <lineage>
        <taxon>Eukaryota</taxon>
        <taxon>Metazoa</taxon>
        <taxon>Chordata</taxon>
        <taxon>Craniata</taxon>
        <taxon>Vertebrata</taxon>
        <taxon>Euteleostomi</taxon>
        <taxon>Amphibia</taxon>
        <taxon>Batrachia</taxon>
        <taxon>Anura</taxon>
        <taxon>Neobatrachia</taxon>
        <taxon>Ranoidea</taxon>
        <taxon>Ranidae</taxon>
        <taxon>Staurois</taxon>
    </lineage>
</organism>
<accession>A0ABN9HQN5</accession>
<feature type="transmembrane region" description="Helical" evidence="9">
    <location>
        <begin position="265"/>
        <end position="282"/>
    </location>
</feature>
<gene>
    <name evidence="11" type="ORF">SPARVUS_LOCUS16271743</name>
</gene>
<dbReference type="Proteomes" id="UP001162483">
    <property type="component" value="Unassembled WGS sequence"/>
</dbReference>
<keyword evidence="4 9" id="KW-0812">Transmembrane</keyword>
<evidence type="ECO:0000256" key="1">
    <source>
        <dbReference type="ARBA" id="ARBA00004651"/>
    </source>
</evidence>
<reference evidence="11" key="1">
    <citation type="submission" date="2023-05" db="EMBL/GenBank/DDBJ databases">
        <authorList>
            <person name="Stuckert A."/>
        </authorList>
    </citation>
    <scope>NUCLEOTIDE SEQUENCE</scope>
</reference>
<keyword evidence="5" id="KW-0552">Olfaction</keyword>
<dbReference type="PROSITE" id="PS50262">
    <property type="entry name" value="G_PROTEIN_RECEP_F1_2"/>
    <property type="match status" value="1"/>
</dbReference>
<protein>
    <recommendedName>
        <fullName evidence="10">G-protein coupled receptors family 1 profile domain-containing protein</fullName>
    </recommendedName>
</protein>
<keyword evidence="7 9" id="KW-0472">Membrane</keyword>
<evidence type="ECO:0000313" key="12">
    <source>
        <dbReference type="Proteomes" id="UP001162483"/>
    </source>
</evidence>
<evidence type="ECO:0000256" key="8">
    <source>
        <dbReference type="ARBA" id="ARBA00023224"/>
    </source>
</evidence>
<evidence type="ECO:0000313" key="11">
    <source>
        <dbReference type="EMBL" id="CAI9622306.1"/>
    </source>
</evidence>
<dbReference type="InterPro" id="IPR000276">
    <property type="entry name" value="GPCR_Rhodpsn"/>
</dbReference>
<evidence type="ECO:0000256" key="4">
    <source>
        <dbReference type="ARBA" id="ARBA00022692"/>
    </source>
</evidence>
<name>A0ABN9HQN5_9NEOB</name>
<evidence type="ECO:0000256" key="6">
    <source>
        <dbReference type="ARBA" id="ARBA00022989"/>
    </source>
</evidence>
<feature type="transmembrane region" description="Helical" evidence="9">
    <location>
        <begin position="91"/>
        <end position="113"/>
    </location>
</feature>
<keyword evidence="2" id="KW-1003">Cell membrane</keyword>
<keyword evidence="3" id="KW-0716">Sensory transduction</keyword>
<dbReference type="CDD" id="cd13954">
    <property type="entry name" value="7tmA_OR"/>
    <property type="match status" value="1"/>
</dbReference>
<dbReference type="PRINTS" id="PR00237">
    <property type="entry name" value="GPCRRHODOPSN"/>
</dbReference>
<feature type="transmembrane region" description="Helical" evidence="9">
    <location>
        <begin position="53"/>
        <end position="71"/>
    </location>
</feature>
<sequence>MVQEFILIAFSSLKQLQILLFLFVLVSYIICVTGNLIIIVLIRTEPLLQTPMYFFISTFAVLEIMFVTVSIPKLLDNLISGNKRISFIECFTQLFVFNGLGMTECYLLVVMAIDRDLAINSPLHYSAIMRKELYTTLAMAPWVGGFAISSLTTGYTSQLKFCGSNQINHFICDVAPLQNLSCSDASMSKLSTVVAAILTAIFPVFIIIALYAHIINTILKIKGAEGKQKAFSTCSSHLIVASLFYGAGLVVYVRPTGGENDKFLALIYTVLTPLLNPFIYTLRNNDVKTAVNNLILKKINVFKHP</sequence>
<comment type="caution">
    <text evidence="11">The sequence shown here is derived from an EMBL/GenBank/DDBJ whole genome shotgun (WGS) entry which is preliminary data.</text>
</comment>
<evidence type="ECO:0000256" key="2">
    <source>
        <dbReference type="ARBA" id="ARBA00022475"/>
    </source>
</evidence>